<reference evidence="2" key="1">
    <citation type="submission" date="2013-08" db="EMBL/GenBank/DDBJ databases">
        <authorList>
            <person name="Mendez C."/>
            <person name="Richter M."/>
            <person name="Ferrer M."/>
            <person name="Sanchez J."/>
        </authorList>
    </citation>
    <scope>NUCLEOTIDE SEQUENCE</scope>
</reference>
<organism evidence="2">
    <name type="scientific">mine drainage metagenome</name>
    <dbReference type="NCBI Taxonomy" id="410659"/>
    <lineage>
        <taxon>unclassified sequences</taxon>
        <taxon>metagenomes</taxon>
        <taxon>ecological metagenomes</taxon>
    </lineage>
</organism>
<name>T1A019_9ZZZZ</name>
<dbReference type="AlphaFoldDB" id="T1A019"/>
<feature type="non-terminal residue" evidence="2">
    <location>
        <position position="1"/>
    </location>
</feature>
<comment type="caution">
    <text evidence="2">The sequence shown here is derived from an EMBL/GenBank/DDBJ whole genome shotgun (WGS) entry which is preliminary data.</text>
</comment>
<evidence type="ECO:0000313" key="2">
    <source>
        <dbReference type="EMBL" id="EQD35135.1"/>
    </source>
</evidence>
<feature type="domain" description="NurA" evidence="1">
    <location>
        <begin position="13"/>
        <end position="263"/>
    </location>
</feature>
<protein>
    <submittedName>
        <fullName evidence="2">Serotonin receptor related protein</fullName>
    </submittedName>
</protein>
<dbReference type="Pfam" id="PF09376">
    <property type="entry name" value="NurA"/>
    <property type="match status" value="1"/>
</dbReference>
<reference evidence="2" key="2">
    <citation type="journal article" date="2014" name="ISME J.">
        <title>Microbial stratification in low pH oxic and suboxic macroscopic growths along an acid mine drainage.</title>
        <authorList>
            <person name="Mendez-Garcia C."/>
            <person name="Mesa V."/>
            <person name="Sprenger R.R."/>
            <person name="Richter M."/>
            <person name="Diez M.S."/>
            <person name="Solano J."/>
            <person name="Bargiela R."/>
            <person name="Golyshina O.V."/>
            <person name="Manteca A."/>
            <person name="Ramos J.L."/>
            <person name="Gallego J.R."/>
            <person name="Llorente I."/>
            <person name="Martins Dos Santos V.A."/>
            <person name="Jensen O.N."/>
            <person name="Pelaez A.I."/>
            <person name="Sanchez J."/>
            <person name="Ferrer M."/>
        </authorList>
    </citation>
    <scope>NUCLEOTIDE SEQUENCE</scope>
</reference>
<keyword evidence="2" id="KW-0675">Receptor</keyword>
<dbReference type="SMART" id="SM00933">
    <property type="entry name" value="NurA"/>
    <property type="match status" value="1"/>
</dbReference>
<dbReference type="EMBL" id="AUZY01011303">
    <property type="protein sequence ID" value="EQD35135.1"/>
    <property type="molecule type" value="Genomic_DNA"/>
</dbReference>
<evidence type="ECO:0000259" key="1">
    <source>
        <dbReference type="SMART" id="SM00933"/>
    </source>
</evidence>
<sequence length="276" mass="31071">YYTETSGGSDYTTSVAACDSSEFVRELYNGRKIILARGYSIFESSTYSSFFSEVTWVARDDLRTLTTMLMEDCEHRSLVDLLGSEGPDMILVDGSLTGRLMHGDKEFRADRFEGFPSRYYDSLLALLKMVAEKGTVIAFVSKSSESRSLISRIMKDSDPVPEESEERTAHIVDHVLIKSLAKRPGYSKPVLFGGSGFSLPGSIWTFHLLPSISDLPMKIDFLSQGSEYDPGILRMIVDTLFWAYSGQKVYNIWLSKVDNMVKFRTEEVEKNLYAGV</sequence>
<dbReference type="InterPro" id="IPR018977">
    <property type="entry name" value="NurA_domain"/>
</dbReference>
<proteinExistence type="predicted"/>
<gene>
    <name evidence="2" type="ORF">B1B_16942</name>
</gene>
<accession>T1A019</accession>